<dbReference type="Proteomes" id="UP000724874">
    <property type="component" value="Unassembled WGS sequence"/>
</dbReference>
<feature type="region of interest" description="Disordered" evidence="1">
    <location>
        <begin position="1"/>
        <end position="97"/>
    </location>
</feature>
<proteinExistence type="predicted"/>
<accession>A0A9P5NAH5</accession>
<reference evidence="2" key="1">
    <citation type="submission" date="2020-11" db="EMBL/GenBank/DDBJ databases">
        <authorList>
            <consortium name="DOE Joint Genome Institute"/>
            <person name="Ahrendt S."/>
            <person name="Riley R."/>
            <person name="Andreopoulos W."/>
            <person name="LaButti K."/>
            <person name="Pangilinan J."/>
            <person name="Ruiz-duenas F.J."/>
            <person name="Barrasa J.M."/>
            <person name="Sanchez-Garcia M."/>
            <person name="Camarero S."/>
            <person name="Miyauchi S."/>
            <person name="Serrano A."/>
            <person name="Linde D."/>
            <person name="Babiker R."/>
            <person name="Drula E."/>
            <person name="Ayuso-Fernandez I."/>
            <person name="Pacheco R."/>
            <person name="Padilla G."/>
            <person name="Ferreira P."/>
            <person name="Barriuso J."/>
            <person name="Kellner H."/>
            <person name="Castanera R."/>
            <person name="Alfaro M."/>
            <person name="Ramirez L."/>
            <person name="Pisabarro A.G."/>
            <person name="Kuo A."/>
            <person name="Tritt A."/>
            <person name="Lipzen A."/>
            <person name="He G."/>
            <person name="Yan M."/>
            <person name="Ng V."/>
            <person name="Cullen D."/>
            <person name="Martin F."/>
            <person name="Rosso M.-N."/>
            <person name="Henrissat B."/>
            <person name="Hibbett D."/>
            <person name="Martinez A.T."/>
            <person name="Grigoriev I.V."/>
        </authorList>
    </citation>
    <scope>NUCLEOTIDE SEQUENCE</scope>
    <source>
        <strain evidence="2">AH 44721</strain>
    </source>
</reference>
<comment type="caution">
    <text evidence="2">The sequence shown here is derived from an EMBL/GenBank/DDBJ whole genome shotgun (WGS) entry which is preliminary data.</text>
</comment>
<evidence type="ECO:0000313" key="2">
    <source>
        <dbReference type="EMBL" id="KAF8875530.1"/>
    </source>
</evidence>
<feature type="compositionally biased region" description="Polar residues" evidence="1">
    <location>
        <begin position="1"/>
        <end position="12"/>
    </location>
</feature>
<sequence>MASSHSTPSGSAKSPRSPSDRTSRRPAPVAGPSSTTRRMEKATPTKDDHDISGVASGFAQDFGQADIHSGNGGAGAGSRGGDVGSHNATSRHNNTDMSNHLHIHMPPPIQAHDEMYDERNRQLGLERSDVRRNANDHLPQVVGNIQARTVSNINPLQVQSPPIGRDLPLLQDPRQYPSGSNVTNHDPGHANNNPGGNDYCTAGGNIFVNNYFQSPRDSIPVPLNPPPTQVSRSISESSAPTPRNLSTTSKVLSPQLQKMRRINPALKTKQLSTIVRMVLSYRSRDML</sequence>
<dbReference type="AlphaFoldDB" id="A0A9P5NAH5"/>
<feature type="compositionally biased region" description="Polar residues" evidence="1">
    <location>
        <begin position="86"/>
        <end position="97"/>
    </location>
</feature>
<feature type="region of interest" description="Disordered" evidence="1">
    <location>
        <begin position="173"/>
        <end position="197"/>
    </location>
</feature>
<feature type="region of interest" description="Disordered" evidence="1">
    <location>
        <begin position="217"/>
        <end position="250"/>
    </location>
</feature>
<evidence type="ECO:0000313" key="3">
    <source>
        <dbReference type="Proteomes" id="UP000724874"/>
    </source>
</evidence>
<feature type="compositionally biased region" description="Gly residues" evidence="1">
    <location>
        <begin position="70"/>
        <end position="83"/>
    </location>
</feature>
<evidence type="ECO:0000256" key="1">
    <source>
        <dbReference type="SAM" id="MobiDB-lite"/>
    </source>
</evidence>
<dbReference type="EMBL" id="JADNYJ010000195">
    <property type="protein sequence ID" value="KAF8875530.1"/>
    <property type="molecule type" value="Genomic_DNA"/>
</dbReference>
<feature type="non-terminal residue" evidence="2">
    <location>
        <position position="287"/>
    </location>
</feature>
<protein>
    <submittedName>
        <fullName evidence="2">Uncharacterized protein</fullName>
    </submittedName>
</protein>
<gene>
    <name evidence="2" type="ORF">CPB84DRAFT_1796426</name>
</gene>
<feature type="compositionally biased region" description="Basic and acidic residues" evidence="1">
    <location>
        <begin position="37"/>
        <end position="51"/>
    </location>
</feature>
<feature type="compositionally biased region" description="Polar residues" evidence="1">
    <location>
        <begin position="229"/>
        <end position="250"/>
    </location>
</feature>
<feature type="compositionally biased region" description="Polar residues" evidence="1">
    <location>
        <begin position="177"/>
        <end position="195"/>
    </location>
</feature>
<organism evidence="2 3">
    <name type="scientific">Gymnopilus junonius</name>
    <name type="common">Spectacular rustgill mushroom</name>
    <name type="synonym">Gymnopilus spectabilis subsp. junonius</name>
    <dbReference type="NCBI Taxonomy" id="109634"/>
    <lineage>
        <taxon>Eukaryota</taxon>
        <taxon>Fungi</taxon>
        <taxon>Dikarya</taxon>
        <taxon>Basidiomycota</taxon>
        <taxon>Agaricomycotina</taxon>
        <taxon>Agaricomycetes</taxon>
        <taxon>Agaricomycetidae</taxon>
        <taxon>Agaricales</taxon>
        <taxon>Agaricineae</taxon>
        <taxon>Hymenogastraceae</taxon>
        <taxon>Gymnopilus</taxon>
    </lineage>
</organism>
<name>A0A9P5NAH5_GYMJU</name>
<keyword evidence="3" id="KW-1185">Reference proteome</keyword>